<sequence length="70" mass="7918">MNDIRHQYHRLDGWMRNLSRIQYAVLVGLMSALSVLAIGTLMGDSVTFEAVAMGLSLTIVYYAWNPNQED</sequence>
<accession>A0A1I4BE55</accession>
<gene>
    <name evidence="2" type="ORF">SAMN04487950_0503</name>
</gene>
<evidence type="ECO:0000256" key="1">
    <source>
        <dbReference type="SAM" id="Phobius"/>
    </source>
</evidence>
<keyword evidence="1" id="KW-0472">Membrane</keyword>
<proteinExistence type="predicted"/>
<dbReference type="Proteomes" id="UP000199607">
    <property type="component" value="Unassembled WGS sequence"/>
</dbReference>
<reference evidence="3" key="1">
    <citation type="submission" date="2016-10" db="EMBL/GenBank/DDBJ databases">
        <authorList>
            <person name="Varghese N."/>
            <person name="Submissions S."/>
        </authorList>
    </citation>
    <scope>NUCLEOTIDE SEQUENCE [LARGE SCALE GENOMIC DNA]</scope>
    <source>
        <strain evidence="3">CGMCC 1.7738</strain>
    </source>
</reference>
<name>A0A1I4BE55_9EURY</name>
<dbReference type="AlphaFoldDB" id="A0A1I4BE55"/>
<feature type="transmembrane region" description="Helical" evidence="1">
    <location>
        <begin position="21"/>
        <end position="40"/>
    </location>
</feature>
<dbReference type="EMBL" id="FOTC01000001">
    <property type="protein sequence ID" value="SFK67082.1"/>
    <property type="molecule type" value="Genomic_DNA"/>
</dbReference>
<keyword evidence="1" id="KW-1133">Transmembrane helix</keyword>
<dbReference type="STRING" id="553466.SAMN04487950_0503"/>
<evidence type="ECO:0000313" key="2">
    <source>
        <dbReference type="EMBL" id="SFK67082.1"/>
    </source>
</evidence>
<organism evidence="2 3">
    <name type="scientific">Halogranum rubrum</name>
    <dbReference type="NCBI Taxonomy" id="553466"/>
    <lineage>
        <taxon>Archaea</taxon>
        <taxon>Methanobacteriati</taxon>
        <taxon>Methanobacteriota</taxon>
        <taxon>Stenosarchaea group</taxon>
        <taxon>Halobacteria</taxon>
        <taxon>Halobacteriales</taxon>
        <taxon>Haloferacaceae</taxon>
    </lineage>
</organism>
<evidence type="ECO:0000313" key="3">
    <source>
        <dbReference type="Proteomes" id="UP000199607"/>
    </source>
</evidence>
<protein>
    <submittedName>
        <fullName evidence="2">Uncharacterized protein</fullName>
    </submittedName>
</protein>
<feature type="transmembrane region" description="Helical" evidence="1">
    <location>
        <begin position="46"/>
        <end position="64"/>
    </location>
</feature>
<keyword evidence="3" id="KW-1185">Reference proteome</keyword>
<keyword evidence="1" id="KW-0812">Transmembrane</keyword>